<sequence length="118" mass="13563">MKLSLIVALTSSVQVYDQQEHIELCCTDIRSVLFFNNTMHFIAEEFGGLKWSNGEGHILFTAEKRIKIAEYFDSGLEWDNEEKILGSNVVSENNAVVHNEIISSRMFYFIEQLPSNEN</sequence>
<dbReference type="OrthoDB" id="5866073at2759"/>
<dbReference type="Proteomes" id="UP000267096">
    <property type="component" value="Unassembled WGS sequence"/>
</dbReference>
<dbReference type="AlphaFoldDB" id="A0A0M3JC58"/>
<reference evidence="1 2" key="2">
    <citation type="submission" date="2018-11" db="EMBL/GenBank/DDBJ databases">
        <authorList>
            <consortium name="Pathogen Informatics"/>
        </authorList>
    </citation>
    <scope>NUCLEOTIDE SEQUENCE [LARGE SCALE GENOMIC DNA]</scope>
</reference>
<evidence type="ECO:0000313" key="2">
    <source>
        <dbReference type="Proteomes" id="UP000267096"/>
    </source>
</evidence>
<evidence type="ECO:0000313" key="1">
    <source>
        <dbReference type="EMBL" id="VDK24836.1"/>
    </source>
</evidence>
<accession>A0A0M3JC58</accession>
<name>A0A0M3JC58_ANISI</name>
<proteinExistence type="predicted"/>
<reference evidence="3" key="1">
    <citation type="submission" date="2017-02" db="UniProtKB">
        <authorList>
            <consortium name="WormBaseParasite"/>
        </authorList>
    </citation>
    <scope>IDENTIFICATION</scope>
</reference>
<protein>
    <submittedName>
        <fullName evidence="3">Acylamino-acid-releasing enzyme (inferred by orthology to a human protein)</fullName>
    </submittedName>
</protein>
<evidence type="ECO:0000313" key="3">
    <source>
        <dbReference type="WBParaSite" id="ASIM_0000518801-mRNA-1"/>
    </source>
</evidence>
<gene>
    <name evidence="1" type="ORF">ASIM_LOCUS4994</name>
</gene>
<dbReference type="EMBL" id="UYRR01009325">
    <property type="protein sequence ID" value="VDK24836.1"/>
    <property type="molecule type" value="Genomic_DNA"/>
</dbReference>
<organism evidence="3">
    <name type="scientific">Anisakis simplex</name>
    <name type="common">Herring worm</name>
    <dbReference type="NCBI Taxonomy" id="6269"/>
    <lineage>
        <taxon>Eukaryota</taxon>
        <taxon>Metazoa</taxon>
        <taxon>Ecdysozoa</taxon>
        <taxon>Nematoda</taxon>
        <taxon>Chromadorea</taxon>
        <taxon>Rhabditida</taxon>
        <taxon>Spirurina</taxon>
        <taxon>Ascaridomorpha</taxon>
        <taxon>Ascaridoidea</taxon>
        <taxon>Anisakidae</taxon>
        <taxon>Anisakis</taxon>
        <taxon>Anisakis simplex complex</taxon>
    </lineage>
</organism>
<dbReference type="WBParaSite" id="ASIM_0000518801-mRNA-1">
    <property type="protein sequence ID" value="ASIM_0000518801-mRNA-1"/>
    <property type="gene ID" value="ASIM_0000518801"/>
</dbReference>
<keyword evidence="2" id="KW-1185">Reference proteome</keyword>